<dbReference type="InterPro" id="IPR004841">
    <property type="entry name" value="AA-permease/SLC12A_dom"/>
</dbReference>
<accession>A0A915K3N0</accession>
<dbReference type="GO" id="GO:0055075">
    <property type="term" value="P:potassium ion homeostasis"/>
    <property type="evidence" value="ECO:0007669"/>
    <property type="project" value="TreeGrafter"/>
</dbReference>
<dbReference type="Proteomes" id="UP000887565">
    <property type="component" value="Unplaced"/>
</dbReference>
<dbReference type="GO" id="GO:0007268">
    <property type="term" value="P:chemical synaptic transmission"/>
    <property type="evidence" value="ECO:0007669"/>
    <property type="project" value="TreeGrafter"/>
</dbReference>
<keyword evidence="7" id="KW-1185">Reference proteome</keyword>
<keyword evidence="4 5" id="KW-0472">Membrane</keyword>
<dbReference type="AlphaFoldDB" id="A0A915K3N0"/>
<evidence type="ECO:0000256" key="2">
    <source>
        <dbReference type="ARBA" id="ARBA00022692"/>
    </source>
</evidence>
<feature type="transmembrane region" description="Helical" evidence="5">
    <location>
        <begin position="311"/>
        <end position="335"/>
    </location>
</feature>
<keyword evidence="3 5" id="KW-1133">Transmembrane helix</keyword>
<dbReference type="OMA" id="RVACNIT"/>
<dbReference type="GO" id="GO:0005886">
    <property type="term" value="C:plasma membrane"/>
    <property type="evidence" value="ECO:0007669"/>
    <property type="project" value="TreeGrafter"/>
</dbReference>
<keyword evidence="2 5" id="KW-0812">Transmembrane</keyword>
<dbReference type="GO" id="GO:0015379">
    <property type="term" value="F:potassium:chloride symporter activity"/>
    <property type="evidence" value="ECO:0007669"/>
    <property type="project" value="TreeGrafter"/>
</dbReference>
<dbReference type="PANTHER" id="PTHR11827">
    <property type="entry name" value="SOLUTE CARRIER FAMILY 12, CATION COTRANSPORTERS"/>
    <property type="match status" value="1"/>
</dbReference>
<feature type="transmembrane region" description="Helical" evidence="5">
    <location>
        <begin position="63"/>
        <end position="83"/>
    </location>
</feature>
<dbReference type="GO" id="GO:0045202">
    <property type="term" value="C:synapse"/>
    <property type="evidence" value="ECO:0007669"/>
    <property type="project" value="GOC"/>
</dbReference>
<evidence type="ECO:0000313" key="7">
    <source>
        <dbReference type="Proteomes" id="UP000887565"/>
    </source>
</evidence>
<dbReference type="Gene3D" id="1.20.1740.10">
    <property type="entry name" value="Amino acid/polyamine transporter I"/>
    <property type="match status" value="2"/>
</dbReference>
<feature type="transmembrane region" description="Helical" evidence="5">
    <location>
        <begin position="273"/>
        <end position="299"/>
    </location>
</feature>
<organism evidence="7 8">
    <name type="scientific">Romanomermis culicivorax</name>
    <name type="common">Nematode worm</name>
    <dbReference type="NCBI Taxonomy" id="13658"/>
    <lineage>
        <taxon>Eukaryota</taxon>
        <taxon>Metazoa</taxon>
        <taxon>Ecdysozoa</taxon>
        <taxon>Nematoda</taxon>
        <taxon>Enoplea</taxon>
        <taxon>Dorylaimia</taxon>
        <taxon>Mermithida</taxon>
        <taxon>Mermithoidea</taxon>
        <taxon>Mermithidae</taxon>
        <taxon>Romanomermis</taxon>
    </lineage>
</organism>
<dbReference type="GO" id="GO:1990573">
    <property type="term" value="P:potassium ion import across plasma membrane"/>
    <property type="evidence" value="ECO:0007669"/>
    <property type="project" value="TreeGrafter"/>
</dbReference>
<feature type="transmembrane region" description="Helical" evidence="5">
    <location>
        <begin position="25"/>
        <end position="51"/>
    </location>
</feature>
<reference evidence="8" key="1">
    <citation type="submission" date="2022-11" db="UniProtKB">
        <authorList>
            <consortium name="WormBaseParasite"/>
        </authorList>
    </citation>
    <scope>IDENTIFICATION</scope>
</reference>
<dbReference type="InterPro" id="IPR004842">
    <property type="entry name" value="SLC12A_fam"/>
</dbReference>
<protein>
    <submittedName>
        <fullName evidence="8">Amino acid permease/ SLC12A domain-containing protein</fullName>
    </submittedName>
</protein>
<name>A0A915K3N0_ROMCU</name>
<comment type="subcellular location">
    <subcellularLocation>
        <location evidence="1">Membrane</location>
        <topology evidence="1">Multi-pass membrane protein</topology>
    </subcellularLocation>
</comment>
<evidence type="ECO:0000256" key="4">
    <source>
        <dbReference type="ARBA" id="ARBA00023136"/>
    </source>
</evidence>
<evidence type="ECO:0000256" key="3">
    <source>
        <dbReference type="ARBA" id="ARBA00022989"/>
    </source>
</evidence>
<feature type="transmembrane region" description="Helical" evidence="5">
    <location>
        <begin position="89"/>
        <end position="110"/>
    </location>
</feature>
<proteinExistence type="predicted"/>
<dbReference type="Pfam" id="PF00324">
    <property type="entry name" value="AA_permease"/>
    <property type="match status" value="2"/>
</dbReference>
<feature type="domain" description="Amino acid permease/ SLC12A" evidence="6">
    <location>
        <begin position="4"/>
        <end position="111"/>
    </location>
</feature>
<evidence type="ECO:0000259" key="6">
    <source>
        <dbReference type="Pfam" id="PF00324"/>
    </source>
</evidence>
<dbReference type="WBParaSite" id="nRc.2.0.1.t32822-RA">
    <property type="protein sequence ID" value="nRc.2.0.1.t32822-RA"/>
    <property type="gene ID" value="nRc.2.0.1.g32822"/>
</dbReference>
<dbReference type="PANTHER" id="PTHR11827:SF73">
    <property type="entry name" value="KAZACHOC, ISOFORM G"/>
    <property type="match status" value="1"/>
</dbReference>
<feature type="domain" description="Amino acid permease/ SLC12A" evidence="6">
    <location>
        <begin position="234"/>
        <end position="295"/>
    </location>
</feature>
<feature type="transmembrane region" description="Helical" evidence="5">
    <location>
        <begin position="227"/>
        <end position="253"/>
    </location>
</feature>
<evidence type="ECO:0000313" key="8">
    <source>
        <dbReference type="WBParaSite" id="nRc.2.0.1.t32822-RA"/>
    </source>
</evidence>
<dbReference type="GO" id="GO:0006884">
    <property type="term" value="P:cell volume homeostasis"/>
    <property type="evidence" value="ECO:0007669"/>
    <property type="project" value="TreeGrafter"/>
</dbReference>
<evidence type="ECO:0000256" key="5">
    <source>
        <dbReference type="SAM" id="Phobius"/>
    </source>
</evidence>
<evidence type="ECO:0000256" key="1">
    <source>
        <dbReference type="ARBA" id="ARBA00004141"/>
    </source>
</evidence>
<dbReference type="GO" id="GO:0055064">
    <property type="term" value="P:chloride ion homeostasis"/>
    <property type="evidence" value="ECO:0007669"/>
    <property type="project" value="TreeGrafter"/>
</dbReference>
<sequence length="348" mass="37937">MVPAGGPYYMISRNLGPELGGAVGILFYLGTTVAASMYILGAAEIFMLYIYPKSKIFDDTFMCYRLYGTLILIMLSCIVVSGVKVVNKFALPTVFIVNLCILLSFGGVFVKISGSSKINYCMVGDRLANLKNYLDNHEGDRVACNITELTRVYCHNASFSSLNCDSHFYLMAVQNRIEKRPAIRGLRSSVIFENIDPKYADQHHLIVEYNESVTPPSMKESERIKKLYVFADVTSSFIILVGVFFPSVTGIMAGSNRSGNLKDASQSIPRGTIAATTISSVVYLAGAVLFGATLDGLFMRDKFGESAFGKLVIAELAVPHYMAVCVGSLVATMGAGMQSLTGQLWVEI</sequence>